<reference evidence="1" key="1">
    <citation type="submission" date="2013-08" db="EMBL/GenBank/DDBJ databases">
        <authorList>
            <person name="Mendez C."/>
            <person name="Richter M."/>
            <person name="Ferrer M."/>
            <person name="Sanchez J."/>
        </authorList>
    </citation>
    <scope>NUCLEOTIDE SEQUENCE</scope>
</reference>
<accession>T0ZYP8</accession>
<dbReference type="AlphaFoldDB" id="T0ZYP8"/>
<feature type="non-terminal residue" evidence="1">
    <location>
        <position position="1"/>
    </location>
</feature>
<protein>
    <recommendedName>
        <fullName evidence="2">Alpha-mannosidase</fullName>
    </recommendedName>
</protein>
<proteinExistence type="predicted"/>
<feature type="non-terminal residue" evidence="1">
    <location>
        <position position="134"/>
    </location>
</feature>
<dbReference type="SUPFAM" id="SSF88713">
    <property type="entry name" value="Glycoside hydrolase/deacetylase"/>
    <property type="match status" value="1"/>
</dbReference>
<sequence length="134" mass="15205">WLHYAHELRVRYGLKIDSAMLCDVPGVTWGAVPVLADAGIKYFLWGPNGLTQVGFTNNFNGKAFYWVSPSGKQKIMVWQIANPNYCSPWFTMTDVRPWLHWFAAKNPNYPYNIMYVMEGCDAAPPPAYLPGIVT</sequence>
<organism evidence="1">
    <name type="scientific">mine drainage metagenome</name>
    <dbReference type="NCBI Taxonomy" id="410659"/>
    <lineage>
        <taxon>unclassified sequences</taxon>
        <taxon>metagenomes</taxon>
        <taxon>ecological metagenomes</taxon>
    </lineage>
</organism>
<reference evidence="1" key="2">
    <citation type="journal article" date="2014" name="ISME J.">
        <title>Microbial stratification in low pH oxic and suboxic macroscopic growths along an acid mine drainage.</title>
        <authorList>
            <person name="Mendez-Garcia C."/>
            <person name="Mesa V."/>
            <person name="Sprenger R.R."/>
            <person name="Richter M."/>
            <person name="Diez M.S."/>
            <person name="Solano J."/>
            <person name="Bargiela R."/>
            <person name="Golyshina O.V."/>
            <person name="Manteca A."/>
            <person name="Ramos J.L."/>
            <person name="Gallego J.R."/>
            <person name="Llorente I."/>
            <person name="Martins Dos Santos V.A."/>
            <person name="Jensen O.N."/>
            <person name="Pelaez A.I."/>
            <person name="Sanchez J."/>
            <person name="Ferrer M."/>
        </authorList>
    </citation>
    <scope>NUCLEOTIDE SEQUENCE</scope>
</reference>
<dbReference type="InterPro" id="IPR011330">
    <property type="entry name" value="Glyco_hydro/deAcase_b/a-brl"/>
</dbReference>
<dbReference type="EMBL" id="AUZY01007484">
    <property type="protein sequence ID" value="EQD49683.1"/>
    <property type="molecule type" value="Genomic_DNA"/>
</dbReference>
<comment type="caution">
    <text evidence="1">The sequence shown here is derived from an EMBL/GenBank/DDBJ whole genome shotgun (WGS) entry which is preliminary data.</text>
</comment>
<name>T0ZYP8_9ZZZZ</name>
<dbReference type="GO" id="GO:0005975">
    <property type="term" value="P:carbohydrate metabolic process"/>
    <property type="evidence" value="ECO:0007669"/>
    <property type="project" value="InterPro"/>
</dbReference>
<evidence type="ECO:0008006" key="2">
    <source>
        <dbReference type="Google" id="ProtNLM"/>
    </source>
</evidence>
<dbReference type="Gene3D" id="3.20.110.10">
    <property type="entry name" value="Glycoside hydrolase 38, N terminal domain"/>
    <property type="match status" value="1"/>
</dbReference>
<evidence type="ECO:0000313" key="1">
    <source>
        <dbReference type="EMBL" id="EQD49683.1"/>
    </source>
</evidence>
<dbReference type="InterPro" id="IPR027291">
    <property type="entry name" value="Glyco_hydro_38_N_sf"/>
</dbReference>
<gene>
    <name evidence="1" type="ORF">B1B_11505</name>
</gene>